<feature type="transmembrane region" description="Helical" evidence="8">
    <location>
        <begin position="56"/>
        <end position="79"/>
    </location>
</feature>
<evidence type="ECO:0000256" key="3">
    <source>
        <dbReference type="ARBA" id="ARBA00022448"/>
    </source>
</evidence>
<feature type="transmembrane region" description="Helical" evidence="8">
    <location>
        <begin position="100"/>
        <end position="126"/>
    </location>
</feature>
<dbReference type="PANTHER" id="PTHR30472">
    <property type="entry name" value="FERRIC ENTEROBACTIN TRANSPORT SYSTEM PERMEASE PROTEIN"/>
    <property type="match status" value="1"/>
</dbReference>
<dbReference type="PANTHER" id="PTHR30472:SF24">
    <property type="entry name" value="FERRIC ENTEROBACTIN TRANSPORT SYSTEM PERMEASE PROTEIN FEPG"/>
    <property type="match status" value="1"/>
</dbReference>
<keyword evidence="7 8" id="KW-0472">Membrane</keyword>
<evidence type="ECO:0000256" key="8">
    <source>
        <dbReference type="SAM" id="Phobius"/>
    </source>
</evidence>
<dbReference type="AlphaFoldDB" id="A0A6G3WM31"/>
<dbReference type="GO" id="GO:0022857">
    <property type="term" value="F:transmembrane transporter activity"/>
    <property type="evidence" value="ECO:0007669"/>
    <property type="project" value="InterPro"/>
</dbReference>
<evidence type="ECO:0000256" key="7">
    <source>
        <dbReference type="ARBA" id="ARBA00023136"/>
    </source>
</evidence>
<evidence type="ECO:0000256" key="4">
    <source>
        <dbReference type="ARBA" id="ARBA00022475"/>
    </source>
</evidence>
<dbReference type="EMBL" id="JAAGMN010000981">
    <property type="protein sequence ID" value="NEE06566.1"/>
    <property type="molecule type" value="Genomic_DNA"/>
</dbReference>
<dbReference type="InterPro" id="IPR037294">
    <property type="entry name" value="ABC_BtuC-like"/>
</dbReference>
<dbReference type="GO" id="GO:0033214">
    <property type="term" value="P:siderophore-iron import into cell"/>
    <property type="evidence" value="ECO:0007669"/>
    <property type="project" value="TreeGrafter"/>
</dbReference>
<comment type="caution">
    <text evidence="9">The sequence shown here is derived from an EMBL/GenBank/DDBJ whole genome shotgun (WGS) entry which is preliminary data.</text>
</comment>
<feature type="non-terminal residue" evidence="9">
    <location>
        <position position="131"/>
    </location>
</feature>
<dbReference type="Gene3D" id="1.10.3470.10">
    <property type="entry name" value="ABC transporter involved in vitamin B12 uptake, BtuC"/>
    <property type="match status" value="1"/>
</dbReference>
<comment type="subcellular location">
    <subcellularLocation>
        <location evidence="1">Cell membrane</location>
        <topology evidence="1">Multi-pass membrane protein</topology>
    </subcellularLocation>
</comment>
<gene>
    <name evidence="9" type="ORF">G3M58_08940</name>
</gene>
<evidence type="ECO:0000256" key="6">
    <source>
        <dbReference type="ARBA" id="ARBA00022989"/>
    </source>
</evidence>
<dbReference type="Pfam" id="PF01032">
    <property type="entry name" value="FecCD"/>
    <property type="match status" value="1"/>
</dbReference>
<evidence type="ECO:0000256" key="5">
    <source>
        <dbReference type="ARBA" id="ARBA00022692"/>
    </source>
</evidence>
<dbReference type="SUPFAM" id="SSF81345">
    <property type="entry name" value="ABC transporter involved in vitamin B12 uptake, BtuC"/>
    <property type="match status" value="1"/>
</dbReference>
<keyword evidence="3" id="KW-0813">Transport</keyword>
<keyword evidence="5 8" id="KW-0812">Transmembrane</keyword>
<keyword evidence="6 8" id="KW-1133">Transmembrane helix</keyword>
<sequence length="131" mass="13023">SGGLGQRGYRVLVVGLAMSALASAITQVVLSRRSLSSASSLYVWTSGSLNGRSYSVAVPVLIGLAVLVPVALVVARHLGVLRFDDATASSLGSAPGRVRALSLLLAVALAGLAVGICGPVGFVALASPVIA</sequence>
<evidence type="ECO:0000256" key="2">
    <source>
        <dbReference type="ARBA" id="ARBA00007935"/>
    </source>
</evidence>
<organism evidence="9">
    <name type="scientific">Streptomyces sp. SID7499</name>
    <dbReference type="NCBI Taxonomy" id="2706086"/>
    <lineage>
        <taxon>Bacteria</taxon>
        <taxon>Bacillati</taxon>
        <taxon>Actinomycetota</taxon>
        <taxon>Actinomycetes</taxon>
        <taxon>Kitasatosporales</taxon>
        <taxon>Streptomycetaceae</taxon>
        <taxon>Streptomyces</taxon>
    </lineage>
</organism>
<name>A0A6G3WM31_9ACTN</name>
<dbReference type="InterPro" id="IPR000522">
    <property type="entry name" value="ABC_transptr_permease_BtuC"/>
</dbReference>
<reference evidence="9" key="1">
    <citation type="submission" date="2020-01" db="EMBL/GenBank/DDBJ databases">
        <title>Insect and environment-associated Actinomycetes.</title>
        <authorList>
            <person name="Currrie C."/>
            <person name="Chevrette M."/>
            <person name="Carlson C."/>
            <person name="Stubbendieck R."/>
            <person name="Wendt-Pienkowski E."/>
        </authorList>
    </citation>
    <scope>NUCLEOTIDE SEQUENCE</scope>
    <source>
        <strain evidence="9">SID7499</strain>
    </source>
</reference>
<dbReference type="GO" id="GO:0005886">
    <property type="term" value="C:plasma membrane"/>
    <property type="evidence" value="ECO:0007669"/>
    <property type="project" value="UniProtKB-SubCell"/>
</dbReference>
<accession>A0A6G3WM31</accession>
<proteinExistence type="inferred from homology"/>
<protein>
    <submittedName>
        <fullName evidence="9">Iron chelate uptake ABC transporter family permease subunit</fullName>
    </submittedName>
</protein>
<keyword evidence="4" id="KW-1003">Cell membrane</keyword>
<feature type="non-terminal residue" evidence="9">
    <location>
        <position position="1"/>
    </location>
</feature>
<comment type="similarity">
    <text evidence="2">Belongs to the binding-protein-dependent transport system permease family. FecCD subfamily.</text>
</comment>
<evidence type="ECO:0000256" key="1">
    <source>
        <dbReference type="ARBA" id="ARBA00004651"/>
    </source>
</evidence>
<evidence type="ECO:0000313" key="9">
    <source>
        <dbReference type="EMBL" id="NEE06566.1"/>
    </source>
</evidence>
<feature type="transmembrane region" description="Helical" evidence="8">
    <location>
        <begin position="12"/>
        <end position="30"/>
    </location>
</feature>